<comment type="function">
    <text evidence="2">PPIases accelerate the folding of proteins. It catalyzes the cis-trans isomerization of proline imidic peptide bonds in oligopeptides.</text>
</comment>
<dbReference type="InterPro" id="IPR035542">
    <property type="entry name" value="CRIP"/>
</dbReference>
<reference evidence="12 13" key="1">
    <citation type="journal article" date="2007" name="Nature">
        <title>Evolution of genes and genomes on the Drosophila phylogeny.</title>
        <authorList>
            <consortium name="Drosophila 12 Genomes Consortium"/>
            <person name="Clark A.G."/>
            <person name="Eisen M.B."/>
            <person name="Smith D.R."/>
            <person name="Bergman C.M."/>
            <person name="Oliver B."/>
            <person name="Markow T.A."/>
            <person name="Kaufman T.C."/>
            <person name="Kellis M."/>
            <person name="Gelbart W."/>
            <person name="Iyer V.N."/>
            <person name="Pollard D.A."/>
            <person name="Sackton T.B."/>
            <person name="Larracuente A.M."/>
            <person name="Singh N.D."/>
            <person name="Abad J.P."/>
            <person name="Abt D.N."/>
            <person name="Adryan B."/>
            <person name="Aguade M."/>
            <person name="Akashi H."/>
            <person name="Anderson W.W."/>
            <person name="Aquadro C.F."/>
            <person name="Ardell D.H."/>
            <person name="Arguello R."/>
            <person name="Artieri C.G."/>
            <person name="Barbash D.A."/>
            <person name="Barker D."/>
            <person name="Barsanti P."/>
            <person name="Batterham P."/>
            <person name="Batzoglou S."/>
            <person name="Begun D."/>
            <person name="Bhutkar A."/>
            <person name="Blanco E."/>
            <person name="Bosak S.A."/>
            <person name="Bradley R.K."/>
            <person name="Brand A.D."/>
            <person name="Brent M.R."/>
            <person name="Brooks A.N."/>
            <person name="Brown R.H."/>
            <person name="Butlin R.K."/>
            <person name="Caggese C."/>
            <person name="Calvi B.R."/>
            <person name="Bernardo de Carvalho A."/>
            <person name="Caspi A."/>
            <person name="Castrezana S."/>
            <person name="Celniker S.E."/>
            <person name="Chang J.L."/>
            <person name="Chapple C."/>
            <person name="Chatterji S."/>
            <person name="Chinwalla A."/>
            <person name="Civetta A."/>
            <person name="Clifton S.W."/>
            <person name="Comeron J.M."/>
            <person name="Costello J.C."/>
            <person name="Coyne J.A."/>
            <person name="Daub J."/>
            <person name="David R.G."/>
            <person name="Delcher A.L."/>
            <person name="Delehaunty K."/>
            <person name="Do C.B."/>
            <person name="Ebling H."/>
            <person name="Edwards K."/>
            <person name="Eickbush T."/>
            <person name="Evans J.D."/>
            <person name="Filipski A."/>
            <person name="Findeiss S."/>
            <person name="Freyhult E."/>
            <person name="Fulton L."/>
            <person name="Fulton R."/>
            <person name="Garcia A.C."/>
            <person name="Gardiner A."/>
            <person name="Garfield D.A."/>
            <person name="Garvin B.E."/>
            <person name="Gibson G."/>
            <person name="Gilbert D."/>
            <person name="Gnerre S."/>
            <person name="Godfrey J."/>
            <person name="Good R."/>
            <person name="Gotea V."/>
            <person name="Gravely B."/>
            <person name="Greenberg A.J."/>
            <person name="Griffiths-Jones S."/>
            <person name="Gross S."/>
            <person name="Guigo R."/>
            <person name="Gustafson E.A."/>
            <person name="Haerty W."/>
            <person name="Hahn M.W."/>
            <person name="Halligan D.L."/>
            <person name="Halpern A.L."/>
            <person name="Halter G.M."/>
            <person name="Han M.V."/>
            <person name="Heger A."/>
            <person name="Hillier L."/>
            <person name="Hinrichs A.S."/>
            <person name="Holmes I."/>
            <person name="Hoskins R.A."/>
            <person name="Hubisz M.J."/>
            <person name="Hultmark D."/>
            <person name="Huntley M.A."/>
            <person name="Jaffe D.B."/>
            <person name="Jagadeeshan S."/>
            <person name="Jeck W.R."/>
            <person name="Johnson J."/>
            <person name="Jones C.D."/>
            <person name="Jordan W.C."/>
            <person name="Karpen G.H."/>
            <person name="Kataoka E."/>
            <person name="Keightley P.D."/>
            <person name="Kheradpour P."/>
            <person name="Kirkness E.F."/>
            <person name="Koerich L.B."/>
            <person name="Kristiansen K."/>
            <person name="Kudrna D."/>
            <person name="Kulathinal R.J."/>
            <person name="Kumar S."/>
            <person name="Kwok R."/>
            <person name="Lander E."/>
            <person name="Langley C.H."/>
            <person name="Lapoint R."/>
            <person name="Lazzaro B.P."/>
            <person name="Lee S.J."/>
            <person name="Levesque L."/>
            <person name="Li R."/>
            <person name="Lin C.F."/>
            <person name="Lin M.F."/>
            <person name="Lindblad-Toh K."/>
            <person name="Llopart A."/>
            <person name="Long M."/>
            <person name="Low L."/>
            <person name="Lozovsky E."/>
            <person name="Lu J."/>
            <person name="Luo M."/>
            <person name="Machado C.A."/>
            <person name="Makalowski W."/>
            <person name="Marzo M."/>
            <person name="Matsuda M."/>
            <person name="Matzkin L."/>
            <person name="McAllister B."/>
            <person name="McBride C.S."/>
            <person name="McKernan B."/>
            <person name="McKernan K."/>
            <person name="Mendez-Lago M."/>
            <person name="Minx P."/>
            <person name="Mollenhauer M.U."/>
            <person name="Montooth K."/>
            <person name="Mount S.M."/>
            <person name="Mu X."/>
            <person name="Myers E."/>
            <person name="Negre B."/>
            <person name="Newfeld S."/>
            <person name="Nielsen R."/>
            <person name="Noor M.A."/>
            <person name="O'Grady P."/>
            <person name="Pachter L."/>
            <person name="Papaceit M."/>
            <person name="Parisi M.J."/>
            <person name="Parisi M."/>
            <person name="Parts L."/>
            <person name="Pedersen J.S."/>
            <person name="Pesole G."/>
            <person name="Phillippy A.M."/>
            <person name="Ponting C.P."/>
            <person name="Pop M."/>
            <person name="Porcelli D."/>
            <person name="Powell J.R."/>
            <person name="Prohaska S."/>
            <person name="Pruitt K."/>
            <person name="Puig M."/>
            <person name="Quesneville H."/>
            <person name="Ram K.R."/>
            <person name="Rand D."/>
            <person name="Rasmussen M.D."/>
            <person name="Reed L.K."/>
            <person name="Reenan R."/>
            <person name="Reily A."/>
            <person name="Remington K.A."/>
            <person name="Rieger T.T."/>
            <person name="Ritchie M.G."/>
            <person name="Robin C."/>
            <person name="Rogers Y.H."/>
            <person name="Rohde C."/>
            <person name="Rozas J."/>
            <person name="Rubenfield M.J."/>
            <person name="Ruiz A."/>
            <person name="Russo S."/>
            <person name="Salzberg S.L."/>
            <person name="Sanchez-Gracia A."/>
            <person name="Saranga D.J."/>
            <person name="Sato H."/>
            <person name="Schaeffer S.W."/>
            <person name="Schatz M.C."/>
            <person name="Schlenke T."/>
            <person name="Schwartz R."/>
            <person name="Segarra C."/>
            <person name="Singh R.S."/>
            <person name="Sirot L."/>
            <person name="Sirota M."/>
            <person name="Sisneros N.B."/>
            <person name="Smith C.D."/>
            <person name="Smith T.F."/>
            <person name="Spieth J."/>
            <person name="Stage D.E."/>
            <person name="Stark A."/>
            <person name="Stephan W."/>
            <person name="Strausberg R.L."/>
            <person name="Strempel S."/>
            <person name="Sturgill D."/>
            <person name="Sutton G."/>
            <person name="Sutton G.G."/>
            <person name="Tao W."/>
            <person name="Teichmann S."/>
            <person name="Tobari Y.N."/>
            <person name="Tomimura Y."/>
            <person name="Tsolas J.M."/>
            <person name="Valente V.L."/>
            <person name="Venter E."/>
            <person name="Venter J.C."/>
            <person name="Vicario S."/>
            <person name="Vieira F.G."/>
            <person name="Vilella A.J."/>
            <person name="Villasante A."/>
            <person name="Walenz B."/>
            <person name="Wang J."/>
            <person name="Wasserman M."/>
            <person name="Watts T."/>
            <person name="Wilson D."/>
            <person name="Wilson R.K."/>
            <person name="Wing R.A."/>
            <person name="Wolfner M.F."/>
            <person name="Wong A."/>
            <person name="Wong G.K."/>
            <person name="Wu C.I."/>
            <person name="Wu G."/>
            <person name="Yamamoto D."/>
            <person name="Yang H.P."/>
            <person name="Yang S.P."/>
            <person name="Yorke J.A."/>
            <person name="Yoshida K."/>
            <person name="Zdobnov E."/>
            <person name="Zhang P."/>
            <person name="Zhang Y."/>
            <person name="Zimin A.V."/>
            <person name="Baldwin J."/>
            <person name="Abdouelleil A."/>
            <person name="Abdulkadir J."/>
            <person name="Abebe A."/>
            <person name="Abera B."/>
            <person name="Abreu J."/>
            <person name="Acer S.C."/>
            <person name="Aftuck L."/>
            <person name="Alexander A."/>
            <person name="An P."/>
            <person name="Anderson E."/>
            <person name="Anderson S."/>
            <person name="Arachi H."/>
            <person name="Azer M."/>
            <person name="Bachantsang P."/>
            <person name="Barry A."/>
            <person name="Bayul T."/>
            <person name="Berlin A."/>
            <person name="Bessette D."/>
            <person name="Bloom T."/>
            <person name="Blye J."/>
            <person name="Boguslavskiy L."/>
            <person name="Bonnet C."/>
            <person name="Boukhgalter B."/>
            <person name="Bourzgui I."/>
            <person name="Brown A."/>
            <person name="Cahill P."/>
            <person name="Channer S."/>
            <person name="Cheshatsang Y."/>
            <person name="Chuda L."/>
            <person name="Citroen M."/>
            <person name="Collymore A."/>
            <person name="Cooke P."/>
            <person name="Costello M."/>
            <person name="D'Aco K."/>
            <person name="Daza R."/>
            <person name="De Haan G."/>
            <person name="DeGray S."/>
            <person name="DeMaso C."/>
            <person name="Dhargay N."/>
            <person name="Dooley K."/>
            <person name="Dooley E."/>
            <person name="Doricent M."/>
            <person name="Dorje P."/>
            <person name="Dorjee K."/>
            <person name="Dupes A."/>
            <person name="Elong R."/>
            <person name="Falk J."/>
            <person name="Farina A."/>
            <person name="Faro S."/>
            <person name="Ferguson D."/>
            <person name="Fisher S."/>
            <person name="Foley C.D."/>
            <person name="Franke A."/>
            <person name="Friedrich D."/>
            <person name="Gadbois L."/>
            <person name="Gearin G."/>
            <person name="Gearin C.R."/>
            <person name="Giannoukos G."/>
            <person name="Goode T."/>
            <person name="Graham J."/>
            <person name="Grandbois E."/>
            <person name="Grewal S."/>
            <person name="Gyaltsen K."/>
            <person name="Hafez N."/>
            <person name="Hagos B."/>
            <person name="Hall J."/>
            <person name="Henson C."/>
            <person name="Hollinger A."/>
            <person name="Honan T."/>
            <person name="Huard M.D."/>
            <person name="Hughes L."/>
            <person name="Hurhula B."/>
            <person name="Husby M.E."/>
            <person name="Kamat A."/>
            <person name="Kanga B."/>
            <person name="Kashin S."/>
            <person name="Khazanovich D."/>
            <person name="Kisner P."/>
            <person name="Lance K."/>
            <person name="Lara M."/>
            <person name="Lee W."/>
            <person name="Lennon N."/>
            <person name="Letendre F."/>
            <person name="LeVine R."/>
            <person name="Lipovsky A."/>
            <person name="Liu X."/>
            <person name="Liu J."/>
            <person name="Liu S."/>
            <person name="Lokyitsang T."/>
            <person name="Lokyitsang Y."/>
            <person name="Lubonja R."/>
            <person name="Lui A."/>
            <person name="MacDonald P."/>
            <person name="Magnisalis V."/>
            <person name="Maru K."/>
            <person name="Matthews C."/>
            <person name="McCusker W."/>
            <person name="McDonough S."/>
            <person name="Mehta T."/>
            <person name="Meldrim J."/>
            <person name="Meneus L."/>
            <person name="Mihai O."/>
            <person name="Mihalev A."/>
            <person name="Mihova T."/>
            <person name="Mittelman R."/>
            <person name="Mlenga V."/>
            <person name="Montmayeur A."/>
            <person name="Mulrain L."/>
            <person name="Navidi A."/>
            <person name="Naylor J."/>
            <person name="Negash T."/>
            <person name="Nguyen T."/>
            <person name="Nguyen N."/>
            <person name="Nicol R."/>
            <person name="Norbu C."/>
            <person name="Norbu N."/>
            <person name="Novod N."/>
            <person name="O'Neill B."/>
            <person name="Osman S."/>
            <person name="Markiewicz E."/>
            <person name="Oyono O.L."/>
            <person name="Patti C."/>
            <person name="Phunkhang P."/>
            <person name="Pierre F."/>
            <person name="Priest M."/>
            <person name="Raghuraman S."/>
            <person name="Rege F."/>
            <person name="Reyes R."/>
            <person name="Rise C."/>
            <person name="Rogov P."/>
            <person name="Ross K."/>
            <person name="Ryan E."/>
            <person name="Settipalli S."/>
            <person name="Shea T."/>
            <person name="Sherpa N."/>
            <person name="Shi L."/>
            <person name="Shih D."/>
            <person name="Sparrow T."/>
            <person name="Spaulding J."/>
            <person name="Stalker J."/>
            <person name="Stange-Thomann N."/>
            <person name="Stavropoulos S."/>
            <person name="Stone C."/>
            <person name="Strader C."/>
            <person name="Tesfaye S."/>
            <person name="Thomson T."/>
            <person name="Thoulutsang Y."/>
            <person name="Thoulutsang D."/>
            <person name="Topham K."/>
            <person name="Topping I."/>
            <person name="Tsamla T."/>
            <person name="Vassiliev H."/>
            <person name="Vo A."/>
            <person name="Wangchuk T."/>
            <person name="Wangdi T."/>
            <person name="Weiand M."/>
            <person name="Wilkinson J."/>
            <person name="Wilson A."/>
            <person name="Yadav S."/>
            <person name="Young G."/>
            <person name="Yu Q."/>
            <person name="Zembek L."/>
            <person name="Zhong D."/>
            <person name="Zimmer A."/>
            <person name="Zwirko Z."/>
            <person name="Jaffe D.B."/>
            <person name="Alvarez P."/>
            <person name="Brockman W."/>
            <person name="Butler J."/>
            <person name="Chin C."/>
            <person name="Gnerre S."/>
            <person name="Grabherr M."/>
            <person name="Kleber M."/>
            <person name="Mauceli E."/>
            <person name="MacCallum I."/>
        </authorList>
    </citation>
    <scope>NUCLEOTIDE SEQUENCE [LARGE SCALE GENOMIC DNA]</scope>
    <source>
        <strain evidence="13">white501</strain>
    </source>
</reference>
<dbReference type="SUPFAM" id="SSF54928">
    <property type="entry name" value="RNA-binding domain, RBD"/>
    <property type="match status" value="1"/>
</dbReference>
<dbReference type="EMBL" id="CM000364">
    <property type="protein sequence ID" value="EDX14284.1"/>
    <property type="molecule type" value="Genomic_DNA"/>
</dbReference>
<dbReference type="GO" id="GO:0005634">
    <property type="term" value="C:nucleus"/>
    <property type="evidence" value="ECO:0007669"/>
    <property type="project" value="UniProtKB-SubCell"/>
</dbReference>
<dbReference type="InterPro" id="IPR002130">
    <property type="entry name" value="Cyclophilin-type_PPIase_dom"/>
</dbReference>
<dbReference type="PROSITE" id="PS50102">
    <property type="entry name" value="RRM"/>
    <property type="match status" value="1"/>
</dbReference>
<dbReference type="InterPro" id="IPR029000">
    <property type="entry name" value="Cyclophilin-like_dom_sf"/>
</dbReference>
<organism evidence="12 13">
    <name type="scientific">Drosophila simulans</name>
    <name type="common">Fruit fly</name>
    <dbReference type="NCBI Taxonomy" id="7240"/>
    <lineage>
        <taxon>Eukaryota</taxon>
        <taxon>Metazoa</taxon>
        <taxon>Ecdysozoa</taxon>
        <taxon>Arthropoda</taxon>
        <taxon>Hexapoda</taxon>
        <taxon>Insecta</taxon>
        <taxon>Pterygota</taxon>
        <taxon>Neoptera</taxon>
        <taxon>Endopterygota</taxon>
        <taxon>Diptera</taxon>
        <taxon>Brachycera</taxon>
        <taxon>Muscomorpha</taxon>
        <taxon>Ephydroidea</taxon>
        <taxon>Drosophilidae</taxon>
        <taxon>Drosophila</taxon>
        <taxon>Sophophora</taxon>
    </lineage>
</organism>
<dbReference type="GO" id="GO:0045944">
    <property type="term" value="P:positive regulation of transcription by RNA polymerase II"/>
    <property type="evidence" value="ECO:0007669"/>
    <property type="project" value="EnsemblMetazoa"/>
</dbReference>
<feature type="region of interest" description="Disordered" evidence="10">
    <location>
        <begin position="130"/>
        <end position="152"/>
    </location>
</feature>
<evidence type="ECO:0000256" key="4">
    <source>
        <dbReference type="ARBA" id="ARBA00013194"/>
    </source>
</evidence>
<keyword evidence="13" id="KW-1185">Reference proteome</keyword>
<dbReference type="InterPro" id="IPR000504">
    <property type="entry name" value="RRM_dom"/>
</dbReference>
<dbReference type="Pfam" id="PF00076">
    <property type="entry name" value="RRM_1"/>
    <property type="match status" value="1"/>
</dbReference>
<proteinExistence type="predicted"/>
<keyword evidence="5 9" id="KW-0694">RNA-binding</keyword>
<gene>
    <name evidence="12" type="primary">Dsim\GD18267</name>
    <name evidence="12" type="ORF">Dsim_GD18267</name>
</gene>
<dbReference type="PANTHER" id="PTHR45843">
    <property type="entry name" value="PEPTIDYL-PROLYL CIS-TRANS ISOMERASE-LIKE 4"/>
    <property type="match status" value="1"/>
</dbReference>
<evidence type="ECO:0000256" key="8">
    <source>
        <dbReference type="ARBA" id="ARBA00023242"/>
    </source>
</evidence>
<evidence type="ECO:0000256" key="5">
    <source>
        <dbReference type="ARBA" id="ARBA00022884"/>
    </source>
</evidence>
<evidence type="ECO:0000256" key="1">
    <source>
        <dbReference type="ARBA" id="ARBA00000971"/>
    </source>
</evidence>
<name>B4QTT0_DROSI</name>
<dbReference type="SMART" id="SM00360">
    <property type="entry name" value="RRM"/>
    <property type="match status" value="1"/>
</dbReference>
<dbReference type="Proteomes" id="UP000000304">
    <property type="component" value="Chromosome 3R"/>
</dbReference>
<dbReference type="InterPro" id="IPR012677">
    <property type="entry name" value="Nucleotide-bd_a/b_plait_sf"/>
</dbReference>
<comment type="subcellular location">
    <subcellularLocation>
        <location evidence="3">Nucleus</location>
    </subcellularLocation>
</comment>
<accession>B4QTT0</accession>
<dbReference type="PANTHER" id="PTHR45843:SF1">
    <property type="entry name" value="PEPTIDYL-PROLYL CIS-TRANS ISOMERASE-LIKE 4"/>
    <property type="match status" value="1"/>
</dbReference>
<dbReference type="GO" id="GO:0050821">
    <property type="term" value="P:protein stabilization"/>
    <property type="evidence" value="ECO:0007669"/>
    <property type="project" value="EnsemblMetazoa"/>
</dbReference>
<keyword evidence="6" id="KW-0697">Rotamase</keyword>
<dbReference type="OrthoDB" id="2083at2759"/>
<dbReference type="STRING" id="7240.B4QTT0"/>
<dbReference type="FunFam" id="3.30.70.330:FF:000287">
    <property type="entry name" value="Peptidyl-prolyl cis-trans isomerase"/>
    <property type="match status" value="1"/>
</dbReference>
<evidence type="ECO:0000256" key="3">
    <source>
        <dbReference type="ARBA" id="ARBA00004123"/>
    </source>
</evidence>
<evidence type="ECO:0000256" key="10">
    <source>
        <dbReference type="SAM" id="MobiDB-lite"/>
    </source>
</evidence>
<evidence type="ECO:0000313" key="12">
    <source>
        <dbReference type="EMBL" id="EDX14284.1"/>
    </source>
</evidence>
<dbReference type="GO" id="GO:0042753">
    <property type="term" value="P:positive regulation of circadian rhythm"/>
    <property type="evidence" value="ECO:0007669"/>
    <property type="project" value="EnsemblMetazoa"/>
</dbReference>
<evidence type="ECO:0000313" key="13">
    <source>
        <dbReference type="Proteomes" id="UP000000304"/>
    </source>
</evidence>
<evidence type="ECO:0000256" key="9">
    <source>
        <dbReference type="PROSITE-ProRule" id="PRU00176"/>
    </source>
</evidence>
<dbReference type="Gene3D" id="2.40.100.10">
    <property type="entry name" value="Cyclophilin-like"/>
    <property type="match status" value="1"/>
</dbReference>
<comment type="catalytic activity">
    <reaction evidence="1">
        <text>[protein]-peptidylproline (omega=180) = [protein]-peptidylproline (omega=0)</text>
        <dbReference type="Rhea" id="RHEA:16237"/>
        <dbReference type="Rhea" id="RHEA-COMP:10747"/>
        <dbReference type="Rhea" id="RHEA-COMP:10748"/>
        <dbReference type="ChEBI" id="CHEBI:83833"/>
        <dbReference type="ChEBI" id="CHEBI:83834"/>
        <dbReference type="EC" id="5.2.1.8"/>
    </reaction>
</comment>
<dbReference type="SUPFAM" id="SSF50891">
    <property type="entry name" value="Cyclophilin-like"/>
    <property type="match status" value="1"/>
</dbReference>
<feature type="domain" description="RRM" evidence="11">
    <location>
        <begin position="204"/>
        <end position="282"/>
    </location>
</feature>
<keyword evidence="8" id="KW-0539">Nucleus</keyword>
<keyword evidence="7" id="KW-0413">Isomerase</keyword>
<sequence>MSVVIETTIGIPRPNRRSEWSWRRPVSLSGGVVEGPQSASSKPEFLPKITTPVPECSPLVHARQYLGLIPISSSTLGENLTSLDGNHCVIGEVVEGHEVLRKLNDAIVDDSFRPYQDIRITHTVVLEDPFPNPRGLQAPSRSPSPSAERMKNGRIAADEDIDDTDGMTAEEMQEMLAEREAKARATILEIVGDLPDADMAPPENVLFVCKLNPVTTDDDLEIIFSSFGVLKGCEVIRDRKTGDSLQYAFVEFEEQKSCEAAYFKMDNVLIDDRRIHVDFSQSVSKVTWRGKERG</sequence>
<evidence type="ECO:0000256" key="6">
    <source>
        <dbReference type="ARBA" id="ARBA00023110"/>
    </source>
</evidence>
<dbReference type="GO" id="GO:0003755">
    <property type="term" value="F:peptidyl-prolyl cis-trans isomerase activity"/>
    <property type="evidence" value="ECO:0007669"/>
    <property type="project" value="UniProtKB-KW"/>
</dbReference>
<dbReference type="AlphaFoldDB" id="B4QTT0"/>
<evidence type="ECO:0000256" key="2">
    <source>
        <dbReference type="ARBA" id="ARBA00002388"/>
    </source>
</evidence>
<dbReference type="SMR" id="B4QTT0"/>
<dbReference type="PhylomeDB" id="B4QTT0"/>
<dbReference type="InterPro" id="IPR035979">
    <property type="entry name" value="RBD_domain_sf"/>
</dbReference>
<dbReference type="CDD" id="cd12235">
    <property type="entry name" value="RRM_PPIL4"/>
    <property type="match status" value="1"/>
</dbReference>
<dbReference type="Gene3D" id="3.30.70.330">
    <property type="match status" value="1"/>
</dbReference>
<protein>
    <recommendedName>
        <fullName evidence="4">peptidylprolyl isomerase</fullName>
        <ecNumber evidence="4">5.2.1.8</ecNumber>
    </recommendedName>
</protein>
<dbReference type="EC" id="5.2.1.8" evidence="4"/>
<dbReference type="GO" id="GO:0003723">
    <property type="term" value="F:RNA binding"/>
    <property type="evidence" value="ECO:0007669"/>
    <property type="project" value="UniProtKB-UniRule"/>
</dbReference>
<dbReference type="Pfam" id="PF00160">
    <property type="entry name" value="Pro_isomerase"/>
    <property type="match status" value="1"/>
</dbReference>
<evidence type="ECO:0000259" key="11">
    <source>
        <dbReference type="PROSITE" id="PS50102"/>
    </source>
</evidence>
<evidence type="ECO:0000256" key="7">
    <source>
        <dbReference type="ARBA" id="ARBA00023235"/>
    </source>
</evidence>
<dbReference type="HOGENOM" id="CLU_018791_2_0_1"/>